<dbReference type="RefSeq" id="WP_072774956.1">
    <property type="nucleotide sequence ID" value="NZ_FRDN01000019.1"/>
</dbReference>
<dbReference type="InterPro" id="IPR050289">
    <property type="entry name" value="TorD/DmsD_chaperones"/>
</dbReference>
<reference evidence="3" key="1">
    <citation type="submission" date="2016-12" db="EMBL/GenBank/DDBJ databases">
        <authorList>
            <person name="Varghese N."/>
            <person name="Submissions S."/>
        </authorList>
    </citation>
    <scope>NUCLEOTIDE SEQUENCE [LARGE SCALE GENOMIC DNA]</scope>
    <source>
        <strain evidence="3">DSM 11544</strain>
    </source>
</reference>
<dbReference type="STRING" id="1121395.SAMN02745215_04865"/>
<keyword evidence="1" id="KW-0143">Chaperone</keyword>
<protein>
    <submittedName>
        <fullName evidence="2">Chaperone TorD involved in molybdoenzyme TorA maturation</fullName>
    </submittedName>
</protein>
<gene>
    <name evidence="2" type="ORF">SAMN02745215_04865</name>
</gene>
<accession>A0A1M7UWF8</accession>
<proteinExistence type="predicted"/>
<dbReference type="SUPFAM" id="SSF89155">
    <property type="entry name" value="TorD-like"/>
    <property type="match status" value="1"/>
</dbReference>
<evidence type="ECO:0000256" key="1">
    <source>
        <dbReference type="ARBA" id="ARBA00023186"/>
    </source>
</evidence>
<dbReference type="PANTHER" id="PTHR34227">
    <property type="entry name" value="CHAPERONE PROTEIN YCDY"/>
    <property type="match status" value="1"/>
</dbReference>
<dbReference type="InterPro" id="IPR020945">
    <property type="entry name" value="DMSO/NO3_reduct_chaperone"/>
</dbReference>
<keyword evidence="3" id="KW-1185">Reference proteome</keyword>
<dbReference type="PANTHER" id="PTHR34227:SF1">
    <property type="entry name" value="DIMETHYL SULFOXIDE REDUCTASE CHAPERONE-RELATED"/>
    <property type="match status" value="1"/>
</dbReference>
<dbReference type="EMBL" id="FRDN01000019">
    <property type="protein sequence ID" value="SHN87361.1"/>
    <property type="molecule type" value="Genomic_DNA"/>
</dbReference>
<evidence type="ECO:0000313" key="3">
    <source>
        <dbReference type="Proteomes" id="UP000184010"/>
    </source>
</evidence>
<dbReference type="InterPro" id="IPR036411">
    <property type="entry name" value="TorD-like_sf"/>
</dbReference>
<dbReference type="Pfam" id="PF02613">
    <property type="entry name" value="Nitrate_red_del"/>
    <property type="match status" value="1"/>
</dbReference>
<dbReference type="AlphaFoldDB" id="A0A1M7UWF8"/>
<evidence type="ECO:0000313" key="2">
    <source>
        <dbReference type="EMBL" id="SHN87361.1"/>
    </source>
</evidence>
<organism evidence="2 3">
    <name type="scientific">Desulfitobacterium chlororespirans DSM 11544</name>
    <dbReference type="NCBI Taxonomy" id="1121395"/>
    <lineage>
        <taxon>Bacteria</taxon>
        <taxon>Bacillati</taxon>
        <taxon>Bacillota</taxon>
        <taxon>Clostridia</taxon>
        <taxon>Eubacteriales</taxon>
        <taxon>Desulfitobacteriaceae</taxon>
        <taxon>Desulfitobacterium</taxon>
    </lineage>
</organism>
<dbReference type="Gene3D" id="1.10.3480.10">
    <property type="entry name" value="TorD-like"/>
    <property type="match status" value="1"/>
</dbReference>
<dbReference type="Proteomes" id="UP000184010">
    <property type="component" value="Unassembled WGS sequence"/>
</dbReference>
<sequence>MVDMDIDETIKVPFAESHFSEVREHMYQTINLGFFSPPSVELLKAIIEEKLFESLPLEINREGFQQGLALLRAWFASLDEWNLEDRVAQLNQDYNKLFIDPCQLLAPPWEYVYRTEERATADLTTLKVRKFYGRHGLAYVLKHKEPEDHYSVELEFMAELIRRQSYYLRTGIVKEALYLFKEQQRFLEEHLLKWSLDFTLNVIQNARTEYFQGMALLAHEFLMWDYEFINTEEVV</sequence>
<name>A0A1M7UWF8_9FIRM</name>